<dbReference type="Proteomes" id="UP001139494">
    <property type="component" value="Unassembled WGS sequence"/>
</dbReference>
<dbReference type="AlphaFoldDB" id="A0A9R1D7W2"/>
<name>A0A9R1D7W2_9EURY</name>
<gene>
    <name evidence="1" type="ORF">KM295_15875</name>
</gene>
<dbReference type="InterPro" id="IPR019292">
    <property type="entry name" value="McrC"/>
</dbReference>
<keyword evidence="2" id="KW-1185">Reference proteome</keyword>
<protein>
    <submittedName>
        <fullName evidence="1">McrC family protein</fullName>
    </submittedName>
</protein>
<comment type="caution">
    <text evidence="1">The sequence shown here is derived from an EMBL/GenBank/DDBJ whole genome shotgun (WGS) entry which is preliminary data.</text>
</comment>
<proteinExistence type="predicted"/>
<reference evidence="1" key="1">
    <citation type="journal article" date="2023" name="Front. Microbiol.">
        <title>Genomic-based phylogenetic and metabolic analyses of the genus Natronomonas, and description of Natronomonas aquatica sp. nov.</title>
        <authorList>
            <person name="Garcia-Roldan A."/>
            <person name="Duran-Viseras A."/>
            <person name="de la Haba R.R."/>
            <person name="Corral P."/>
            <person name="Sanchez-Porro C."/>
            <person name="Ventosa A."/>
        </authorList>
    </citation>
    <scope>NUCLEOTIDE SEQUENCE</scope>
    <source>
        <strain evidence="1">F2-12</strain>
    </source>
</reference>
<dbReference type="Pfam" id="PF10117">
    <property type="entry name" value="McrBC"/>
    <property type="match status" value="1"/>
</dbReference>
<dbReference type="PANTHER" id="PTHR38733:SF1">
    <property type="entry name" value="TYPE IV METHYL-DIRECTED RESTRICTION ENZYME ECOKMCRBC"/>
    <property type="match status" value="1"/>
</dbReference>
<evidence type="ECO:0000313" key="2">
    <source>
        <dbReference type="Proteomes" id="UP001139494"/>
    </source>
</evidence>
<dbReference type="EMBL" id="JAHLKM010000047">
    <property type="protein sequence ID" value="MCQ4334930.1"/>
    <property type="molecule type" value="Genomic_DNA"/>
</dbReference>
<dbReference type="PANTHER" id="PTHR38733">
    <property type="entry name" value="PROTEIN MCRC"/>
    <property type="match status" value="1"/>
</dbReference>
<evidence type="ECO:0000313" key="1">
    <source>
        <dbReference type="EMBL" id="MCQ4334930.1"/>
    </source>
</evidence>
<organism evidence="1 2">
    <name type="scientific">Natronomonas aquatica</name>
    <dbReference type="NCBI Taxonomy" id="2841590"/>
    <lineage>
        <taxon>Archaea</taxon>
        <taxon>Methanobacteriati</taxon>
        <taxon>Methanobacteriota</taxon>
        <taxon>Stenosarchaea group</taxon>
        <taxon>Halobacteria</taxon>
        <taxon>Halobacteriales</taxon>
        <taxon>Natronomonadaceae</taxon>
        <taxon>Natronomonas</taxon>
    </lineage>
</organism>
<dbReference type="RefSeq" id="WP_256031226.1">
    <property type="nucleotide sequence ID" value="NZ_JAHLKM010000047.1"/>
</dbReference>
<sequence length="402" mass="45570">MPEDPITLKEYTPVTLDSDELPSGIGEELWEEYGSKIDVEFPTRATQGKWVLTNQGYGGHIRINSQWSFELEPKTTVRTILGMLEYAYNLESFEFLDGLYDADSLTDYFDEIANTLAKNVISRQQKGLYKNYVEREEQIGAVKGRIDFNKTAREPWKANPHVRHREITVDIEDNQILLWTLQKILSSDVPSESTLQTVRRAYRPMTTDVSLKSFRVDDCVGREYRRLNHDYESMHALCHLILDTVAPTRSTGDDRMIPFIVDMARLYESFVAEWLTEHLPARYSVTAQEQVEIGDSGRQFDVDLVVYSGSDAVAVCDTKYKTPTQPSTEDLSQVVAYAEAKGVTDAFLVYPEQLDNPIDTEIGGIHIDTLTFGLGNNLYKQGQEFISDLDQAVVSQSGLVTS</sequence>
<accession>A0A9R1D7W2</accession>